<accession>A0A0N9NLS6</accession>
<dbReference type="InterPro" id="IPR034660">
    <property type="entry name" value="DinB/YfiT-like"/>
</dbReference>
<proteinExistence type="predicted"/>
<dbReference type="STRING" id="1136941.ACH46_08885"/>
<dbReference type="PATRIC" id="fig|1136941.3.peg.1809"/>
<reference evidence="2 3" key="2">
    <citation type="journal article" date="2017" name="Int. J. Syst. Evol. Microbiol.">
        <title>Gordonia phthalatica sp. nov., a di-n-butyl phthalate-degrading bacterium isolated from activated sludge.</title>
        <authorList>
            <person name="Jin D."/>
            <person name="Kong X."/>
            <person name="Jia M."/>
            <person name="Yu X."/>
            <person name="Wang X."/>
            <person name="Zhuang X."/>
            <person name="Deng Y."/>
            <person name="Bai Z."/>
        </authorList>
    </citation>
    <scope>NUCLEOTIDE SEQUENCE [LARGE SCALE GENOMIC DNA]</scope>
    <source>
        <strain evidence="2 3">QH-11</strain>
    </source>
</reference>
<protein>
    <recommendedName>
        <fullName evidence="1">Mycothiol-dependent maleylpyruvate isomerase metal-binding domain-containing protein</fullName>
    </recommendedName>
</protein>
<dbReference type="Gene3D" id="1.20.120.450">
    <property type="entry name" value="dinb family like domain"/>
    <property type="match status" value="1"/>
</dbReference>
<gene>
    <name evidence="2" type="ORF">ACH46_08885</name>
</gene>
<dbReference type="SUPFAM" id="SSF109854">
    <property type="entry name" value="DinB/YfiT-like putative metalloenzymes"/>
    <property type="match status" value="1"/>
</dbReference>
<dbReference type="InterPro" id="IPR017517">
    <property type="entry name" value="Maleyloyr_isom"/>
</dbReference>
<keyword evidence="3" id="KW-1185">Reference proteome</keyword>
<sequence>MNHTEMWGLIDTQRASAAEIFASLTDDQWSVTSLCDGWSVREVGAHLTLQSMGLGRTVRLALRHPGSINHVIDASARAEAAGLTTREIVDRLGLLVGVHRANPFTTVDDTLVDAVVHTFDATEPLGITVDLPERTALAVLDRLADYHRRGKTAVFHDVHVSGSRFVANDLCWSWGSGATVEATTTDLILTLSGRRRPS</sequence>
<dbReference type="AlphaFoldDB" id="A0A0N9NLS6"/>
<dbReference type="Proteomes" id="UP000063789">
    <property type="component" value="Chromosome"/>
</dbReference>
<evidence type="ECO:0000259" key="1">
    <source>
        <dbReference type="Pfam" id="PF11716"/>
    </source>
</evidence>
<name>A0A0N9NLS6_9ACTN</name>
<dbReference type="GO" id="GO:0046872">
    <property type="term" value="F:metal ion binding"/>
    <property type="evidence" value="ECO:0007669"/>
    <property type="project" value="InterPro"/>
</dbReference>
<reference evidence="3" key="1">
    <citation type="submission" date="2015-06" db="EMBL/GenBank/DDBJ databases">
        <title>Complete genome sequence and metabolic analysis of phthalate degradation pathway in Gordonia sp. QH-11.</title>
        <authorList>
            <person name="Jin D."/>
            <person name="Kong X."/>
            <person name="Bai Z."/>
        </authorList>
    </citation>
    <scope>NUCLEOTIDE SEQUENCE [LARGE SCALE GENOMIC DNA]</scope>
    <source>
        <strain evidence="3">QH-11</strain>
    </source>
</reference>
<dbReference type="EMBL" id="CP011853">
    <property type="protein sequence ID" value="ALG86742.1"/>
    <property type="molecule type" value="Genomic_DNA"/>
</dbReference>
<organism evidence="2 3">
    <name type="scientific">Gordonia phthalatica</name>
    <dbReference type="NCBI Taxonomy" id="1136941"/>
    <lineage>
        <taxon>Bacteria</taxon>
        <taxon>Bacillati</taxon>
        <taxon>Actinomycetota</taxon>
        <taxon>Actinomycetes</taxon>
        <taxon>Mycobacteriales</taxon>
        <taxon>Gordoniaceae</taxon>
        <taxon>Gordonia</taxon>
    </lineage>
</organism>
<dbReference type="InterPro" id="IPR024344">
    <property type="entry name" value="MDMPI_metal-binding"/>
</dbReference>
<dbReference type="Pfam" id="PF11716">
    <property type="entry name" value="MDMPI_N"/>
    <property type="match status" value="1"/>
</dbReference>
<dbReference type="NCBIfam" id="TIGR03083">
    <property type="entry name" value="maleylpyruvate isomerase family mycothiol-dependent enzyme"/>
    <property type="match status" value="1"/>
</dbReference>
<dbReference type="KEGG" id="goq:ACH46_08885"/>
<evidence type="ECO:0000313" key="2">
    <source>
        <dbReference type="EMBL" id="ALG86742.1"/>
    </source>
</evidence>
<feature type="domain" description="Mycothiol-dependent maleylpyruvate isomerase metal-binding" evidence="1">
    <location>
        <begin position="13"/>
        <end position="84"/>
    </location>
</feature>
<evidence type="ECO:0000313" key="3">
    <source>
        <dbReference type="Proteomes" id="UP000063789"/>
    </source>
</evidence>